<comment type="similarity">
    <text evidence="8">Belongs to the MobA family.</text>
</comment>
<dbReference type="EMBL" id="MKCS01000001">
    <property type="protein sequence ID" value="OHX14441.1"/>
    <property type="molecule type" value="Genomic_DNA"/>
</dbReference>
<feature type="binding site" evidence="8">
    <location>
        <begin position="15"/>
        <end position="17"/>
    </location>
    <ligand>
        <name>GTP</name>
        <dbReference type="ChEBI" id="CHEBI:37565"/>
    </ligand>
</feature>
<comment type="subunit">
    <text evidence="8">Monomer.</text>
</comment>
<comment type="function">
    <text evidence="8">Transfers a GMP moiety from GTP to Mo-molybdopterin (Mo-MPT) cofactor (Moco or molybdenum cofactor) to form Mo-molybdopterin guanine dinucleotide (Mo-MGD) cofactor.</text>
</comment>
<comment type="cofactor">
    <cofactor evidence="8">
        <name>Mg(2+)</name>
        <dbReference type="ChEBI" id="CHEBI:18420"/>
    </cofactor>
</comment>
<keyword evidence="4 8" id="KW-0547">Nucleotide-binding</keyword>
<sequence length="205" mass="21637">MKQCIDTSQISGLILAGGQGSRMAGQDKGWLELAGLPLIVRVRARLQPQVGELLISANRNLPRYAAFGRTVPDAAEFAGCGPLAGLEAGLSVCATDWLVVAPCDLPFLPDDLAARLLAPLLRGEAKLSAAGCAGRQHPACMALSVELLADLRAYLRAGGRKVREWQAGVGALEVGFHDAPEAFHNLNTPDELAAAVAYASQWRQS</sequence>
<keyword evidence="6 8" id="KW-0342">GTP-binding</keyword>
<dbReference type="InterPro" id="IPR025877">
    <property type="entry name" value="MobA-like_NTP_Trfase"/>
</dbReference>
<dbReference type="Gene3D" id="3.90.550.10">
    <property type="entry name" value="Spore Coat Polysaccharide Biosynthesis Protein SpsA, Chain A"/>
    <property type="match status" value="1"/>
</dbReference>
<feature type="binding site" evidence="8">
    <location>
        <position position="104"/>
    </location>
    <ligand>
        <name>Mg(2+)</name>
        <dbReference type="ChEBI" id="CHEBI:18420"/>
    </ligand>
</feature>
<dbReference type="HAMAP" id="MF_00316">
    <property type="entry name" value="MobA"/>
    <property type="match status" value="1"/>
</dbReference>
<organism evidence="10 11">
    <name type="scientific">Chromobacterium sphagni</name>
    <dbReference type="NCBI Taxonomy" id="1903179"/>
    <lineage>
        <taxon>Bacteria</taxon>
        <taxon>Pseudomonadati</taxon>
        <taxon>Pseudomonadota</taxon>
        <taxon>Betaproteobacteria</taxon>
        <taxon>Neisseriales</taxon>
        <taxon>Chromobacteriaceae</taxon>
        <taxon>Chromobacterium</taxon>
    </lineage>
</organism>
<gene>
    <name evidence="8" type="primary">mobA</name>
    <name evidence="10" type="ORF">BI347_13710</name>
</gene>
<evidence type="ECO:0000313" key="10">
    <source>
        <dbReference type="EMBL" id="OHX14441.1"/>
    </source>
</evidence>
<evidence type="ECO:0000256" key="1">
    <source>
        <dbReference type="ARBA" id="ARBA00022490"/>
    </source>
</evidence>
<protein>
    <recommendedName>
        <fullName evidence="8">Molybdenum cofactor guanylyltransferase</fullName>
        <shortName evidence="8">MoCo guanylyltransferase</shortName>
        <ecNumber evidence="8">2.7.7.77</ecNumber>
    </recommendedName>
    <alternativeName>
        <fullName evidence="8">GTP:molybdopterin guanylyltransferase</fullName>
    </alternativeName>
    <alternativeName>
        <fullName evidence="8">Mo-MPT guanylyltransferase</fullName>
    </alternativeName>
    <alternativeName>
        <fullName evidence="8">Molybdopterin guanylyltransferase</fullName>
    </alternativeName>
    <alternativeName>
        <fullName evidence="8">Molybdopterin-guanine dinucleotide synthase</fullName>
        <shortName evidence="8">MGD synthase</shortName>
    </alternativeName>
</protein>
<feature type="binding site" evidence="8">
    <location>
        <position position="73"/>
    </location>
    <ligand>
        <name>GTP</name>
        <dbReference type="ChEBI" id="CHEBI:37565"/>
    </ligand>
</feature>
<evidence type="ECO:0000256" key="5">
    <source>
        <dbReference type="ARBA" id="ARBA00022842"/>
    </source>
</evidence>
<dbReference type="GO" id="GO:1902758">
    <property type="term" value="P:bis(molybdopterin guanine dinucleotide)molybdenum biosynthetic process"/>
    <property type="evidence" value="ECO:0007669"/>
    <property type="project" value="TreeGrafter"/>
</dbReference>
<comment type="subcellular location">
    <subcellularLocation>
        <location evidence="8">Cytoplasm</location>
    </subcellularLocation>
</comment>
<evidence type="ECO:0000313" key="11">
    <source>
        <dbReference type="Proteomes" id="UP000180088"/>
    </source>
</evidence>
<evidence type="ECO:0000256" key="4">
    <source>
        <dbReference type="ARBA" id="ARBA00022741"/>
    </source>
</evidence>
<dbReference type="PANTHER" id="PTHR19136">
    <property type="entry name" value="MOLYBDENUM COFACTOR GUANYLYLTRANSFERASE"/>
    <property type="match status" value="1"/>
</dbReference>
<dbReference type="GO" id="GO:0005525">
    <property type="term" value="F:GTP binding"/>
    <property type="evidence" value="ECO:0007669"/>
    <property type="project" value="UniProtKB-UniRule"/>
</dbReference>
<dbReference type="PANTHER" id="PTHR19136:SF81">
    <property type="entry name" value="MOLYBDENUM COFACTOR GUANYLYLTRANSFERASE"/>
    <property type="match status" value="1"/>
</dbReference>
<comment type="catalytic activity">
    <reaction evidence="8">
        <text>Mo-molybdopterin + GTP + H(+) = Mo-molybdopterin guanine dinucleotide + diphosphate</text>
        <dbReference type="Rhea" id="RHEA:34243"/>
        <dbReference type="ChEBI" id="CHEBI:15378"/>
        <dbReference type="ChEBI" id="CHEBI:33019"/>
        <dbReference type="ChEBI" id="CHEBI:37565"/>
        <dbReference type="ChEBI" id="CHEBI:71302"/>
        <dbReference type="ChEBI" id="CHEBI:71310"/>
        <dbReference type="EC" id="2.7.7.77"/>
    </reaction>
</comment>
<dbReference type="SUPFAM" id="SSF53448">
    <property type="entry name" value="Nucleotide-diphospho-sugar transferases"/>
    <property type="match status" value="1"/>
</dbReference>
<comment type="caution">
    <text evidence="8">Lacks conserved residue(s) required for the propagation of feature annotation.</text>
</comment>
<comment type="domain">
    <text evidence="8">The N-terminal domain determines nucleotide recognition and specific binding, while the C-terminal domain determines the specific binding to the target protein.</text>
</comment>
<feature type="domain" description="MobA-like NTP transferase" evidence="9">
    <location>
        <begin position="12"/>
        <end position="165"/>
    </location>
</feature>
<proteinExistence type="inferred from homology"/>
<dbReference type="EC" id="2.7.7.77" evidence="8"/>
<dbReference type="CDD" id="cd02503">
    <property type="entry name" value="MobA"/>
    <property type="match status" value="1"/>
</dbReference>
<dbReference type="GO" id="GO:0005737">
    <property type="term" value="C:cytoplasm"/>
    <property type="evidence" value="ECO:0007669"/>
    <property type="project" value="UniProtKB-SubCell"/>
</dbReference>
<comment type="caution">
    <text evidence="10">The sequence shown here is derived from an EMBL/GenBank/DDBJ whole genome shotgun (WGS) entry which is preliminary data.</text>
</comment>
<reference evidence="10 11" key="1">
    <citation type="submission" date="2016-09" db="EMBL/GenBank/DDBJ databases">
        <title>Chromobacterium muskegensis sp. nov., an insecticidal bacterium isolated from Sphagnum bogs.</title>
        <authorList>
            <person name="Sparks M.E."/>
            <person name="Blackburn M.B."/>
            <person name="Gundersen-Rindal D.E."/>
            <person name="Mitchell A."/>
            <person name="Farrar R."/>
            <person name="Kuhar D."/>
        </authorList>
    </citation>
    <scope>NUCLEOTIDE SEQUENCE [LARGE SCALE GENOMIC DNA]</scope>
    <source>
        <strain evidence="10 11">37-2</strain>
    </source>
</reference>
<dbReference type="InterPro" id="IPR029044">
    <property type="entry name" value="Nucleotide-diphossugar_trans"/>
</dbReference>
<keyword evidence="10" id="KW-0548">Nucleotidyltransferase</keyword>
<dbReference type="Pfam" id="PF12804">
    <property type="entry name" value="NTP_transf_3"/>
    <property type="match status" value="1"/>
</dbReference>
<dbReference type="STRING" id="1903179.BI347_13710"/>
<evidence type="ECO:0000256" key="3">
    <source>
        <dbReference type="ARBA" id="ARBA00022723"/>
    </source>
</evidence>
<feature type="binding site" evidence="8">
    <location>
        <position position="28"/>
    </location>
    <ligand>
        <name>GTP</name>
        <dbReference type="ChEBI" id="CHEBI:37565"/>
    </ligand>
</feature>
<evidence type="ECO:0000256" key="7">
    <source>
        <dbReference type="ARBA" id="ARBA00023150"/>
    </source>
</evidence>
<name>A0A1S1X4N1_9NEIS</name>
<dbReference type="InterPro" id="IPR013482">
    <property type="entry name" value="Molybde_CF_guanTrfase"/>
</dbReference>
<keyword evidence="2 8" id="KW-0808">Transferase</keyword>
<evidence type="ECO:0000256" key="2">
    <source>
        <dbReference type="ARBA" id="ARBA00022679"/>
    </source>
</evidence>
<keyword evidence="1 8" id="KW-0963">Cytoplasm</keyword>
<keyword evidence="5 8" id="KW-0460">Magnesium</keyword>
<dbReference type="NCBIfam" id="TIGR02665">
    <property type="entry name" value="molyb_mobA"/>
    <property type="match status" value="1"/>
</dbReference>
<evidence type="ECO:0000256" key="8">
    <source>
        <dbReference type="HAMAP-Rule" id="MF_00316"/>
    </source>
</evidence>
<evidence type="ECO:0000259" key="9">
    <source>
        <dbReference type="Pfam" id="PF12804"/>
    </source>
</evidence>
<dbReference type="RefSeq" id="WP_071116098.1">
    <property type="nucleotide sequence ID" value="NZ_MKCS01000001.1"/>
</dbReference>
<dbReference type="Proteomes" id="UP000180088">
    <property type="component" value="Unassembled WGS sequence"/>
</dbReference>
<dbReference type="GO" id="GO:0061603">
    <property type="term" value="F:molybdenum cofactor guanylyltransferase activity"/>
    <property type="evidence" value="ECO:0007669"/>
    <property type="project" value="UniProtKB-EC"/>
</dbReference>
<keyword evidence="3 8" id="KW-0479">Metal-binding</keyword>
<dbReference type="GO" id="GO:0046872">
    <property type="term" value="F:metal ion binding"/>
    <property type="evidence" value="ECO:0007669"/>
    <property type="project" value="UniProtKB-KW"/>
</dbReference>
<evidence type="ECO:0000256" key="6">
    <source>
        <dbReference type="ARBA" id="ARBA00023134"/>
    </source>
</evidence>
<dbReference type="AlphaFoldDB" id="A0A1S1X4N1"/>
<accession>A0A1S1X4N1</accession>
<keyword evidence="7 8" id="KW-0501">Molybdenum cofactor biosynthesis</keyword>
<feature type="binding site" evidence="8">
    <location>
        <position position="104"/>
    </location>
    <ligand>
        <name>GTP</name>
        <dbReference type="ChEBI" id="CHEBI:37565"/>
    </ligand>
</feature>